<reference evidence="7 8" key="1">
    <citation type="submission" date="2019-02" db="EMBL/GenBank/DDBJ databases">
        <title>Siculibacillus lacustris gen. nov., sp. nov., a new rosette-forming bacterium isolated from a freshwater crater lake (Lake St. Ana, Romania).</title>
        <authorList>
            <person name="Felfoldi T."/>
            <person name="Marton Z."/>
            <person name="Szabo A."/>
            <person name="Mentes A."/>
            <person name="Boka K."/>
            <person name="Marialigeti K."/>
            <person name="Mathe I."/>
            <person name="Koncz M."/>
            <person name="Schumann P."/>
            <person name="Toth E."/>
        </authorList>
    </citation>
    <scope>NUCLEOTIDE SEQUENCE [LARGE SCALE GENOMIC DNA]</scope>
    <source>
        <strain evidence="7 8">SA-279</strain>
    </source>
</reference>
<dbReference type="NCBIfam" id="TIGR02625">
    <property type="entry name" value="YiiL_rotase"/>
    <property type="match status" value="1"/>
</dbReference>
<dbReference type="InterPro" id="IPR008000">
    <property type="entry name" value="Rham/fucose_mutarotase"/>
</dbReference>
<evidence type="ECO:0000256" key="5">
    <source>
        <dbReference type="HAMAP-Rule" id="MF_01663"/>
    </source>
</evidence>
<evidence type="ECO:0000256" key="6">
    <source>
        <dbReference type="NCBIfam" id="TIGR02625"/>
    </source>
</evidence>
<comment type="similarity">
    <text evidence="5">Belongs to the rhamnose mutarotase family.</text>
</comment>
<dbReference type="Pfam" id="PF05336">
    <property type="entry name" value="rhaM"/>
    <property type="match status" value="1"/>
</dbReference>
<comment type="caution">
    <text evidence="7">The sequence shown here is derived from an EMBL/GenBank/DDBJ whole genome shotgun (WGS) entry which is preliminary data.</text>
</comment>
<comment type="function">
    <text evidence="5">Involved in the anomeric conversion of L-rhamnose.</text>
</comment>
<feature type="active site" description="Proton donor" evidence="5">
    <location>
        <position position="22"/>
    </location>
</feature>
<comment type="catalytic activity">
    <reaction evidence="5">
        <text>alpha-L-rhamnose = beta-L-rhamnose</text>
        <dbReference type="Rhea" id="RHEA:25584"/>
        <dbReference type="ChEBI" id="CHEBI:27586"/>
        <dbReference type="ChEBI" id="CHEBI:27907"/>
        <dbReference type="EC" id="5.1.3.32"/>
    </reaction>
</comment>
<name>A0A4Q9VY07_9HYPH</name>
<dbReference type="UniPathway" id="UPA00125"/>
<dbReference type="EMBL" id="SJFN01000001">
    <property type="protein sequence ID" value="TBW41382.1"/>
    <property type="molecule type" value="Genomic_DNA"/>
</dbReference>
<sequence length="104" mass="11771">MTRKAFLMAVDPAAHDEYRRRHDAIWPELAAVLSAHGASNYSIWLDAKRSLLFAQVEIDSEERWAAVAATDVCRRWWAFMADIMPSNPDGSPVSEDLVEVFHLA</sequence>
<protein>
    <recommendedName>
        <fullName evidence="5 6">L-rhamnose mutarotase</fullName>
        <ecNumber evidence="5 6">5.1.3.32</ecNumber>
    </recommendedName>
    <alternativeName>
        <fullName evidence="5">Rhamnose 1-epimerase</fullName>
    </alternativeName>
    <alternativeName>
        <fullName evidence="5">Type-3 mutarotase</fullName>
    </alternativeName>
</protein>
<evidence type="ECO:0000256" key="1">
    <source>
        <dbReference type="ARBA" id="ARBA00022490"/>
    </source>
</evidence>
<keyword evidence="4 5" id="KW-0684">Rhamnose metabolism</keyword>
<comment type="pathway">
    <text evidence="5">Carbohydrate metabolism; L-rhamnose metabolism.</text>
</comment>
<evidence type="ECO:0000313" key="8">
    <source>
        <dbReference type="Proteomes" id="UP000292781"/>
    </source>
</evidence>
<proteinExistence type="inferred from homology"/>
<comment type="subunit">
    <text evidence="5">Homodimer.</text>
</comment>
<dbReference type="PANTHER" id="PTHR34389:SF2">
    <property type="entry name" value="L-RHAMNOSE MUTAROTASE"/>
    <property type="match status" value="1"/>
</dbReference>
<dbReference type="GO" id="GO:0019301">
    <property type="term" value="P:rhamnose catabolic process"/>
    <property type="evidence" value="ECO:0007669"/>
    <property type="project" value="UniProtKB-UniRule"/>
</dbReference>
<keyword evidence="1 5" id="KW-0963">Cytoplasm</keyword>
<keyword evidence="2 5" id="KW-0413">Isomerase</keyword>
<evidence type="ECO:0000256" key="2">
    <source>
        <dbReference type="ARBA" id="ARBA00023235"/>
    </source>
</evidence>
<keyword evidence="3 5" id="KW-0119">Carbohydrate metabolism</keyword>
<dbReference type="RefSeq" id="WP_131305102.1">
    <property type="nucleotide sequence ID" value="NZ_SJFN01000001.1"/>
</dbReference>
<dbReference type="HAMAP" id="MF_01663">
    <property type="entry name" value="L_rham_rotase"/>
    <property type="match status" value="1"/>
</dbReference>
<evidence type="ECO:0000256" key="3">
    <source>
        <dbReference type="ARBA" id="ARBA00023277"/>
    </source>
</evidence>
<dbReference type="PANTHER" id="PTHR34389">
    <property type="entry name" value="L-RHAMNOSE MUTAROTASE"/>
    <property type="match status" value="1"/>
</dbReference>
<accession>A0A4Q9VY07</accession>
<dbReference type="SUPFAM" id="SSF54909">
    <property type="entry name" value="Dimeric alpha+beta barrel"/>
    <property type="match status" value="1"/>
</dbReference>
<dbReference type="Gene3D" id="3.30.70.100">
    <property type="match status" value="1"/>
</dbReference>
<dbReference type="OrthoDB" id="9799608at2"/>
<organism evidence="7 8">
    <name type="scientific">Siculibacillus lacustris</name>
    <dbReference type="NCBI Taxonomy" id="1549641"/>
    <lineage>
        <taxon>Bacteria</taxon>
        <taxon>Pseudomonadati</taxon>
        <taxon>Pseudomonadota</taxon>
        <taxon>Alphaproteobacteria</taxon>
        <taxon>Hyphomicrobiales</taxon>
        <taxon>Ancalomicrobiaceae</taxon>
        <taxon>Siculibacillus</taxon>
    </lineage>
</organism>
<dbReference type="InterPro" id="IPR011008">
    <property type="entry name" value="Dimeric_a/b-barrel"/>
</dbReference>
<dbReference type="Proteomes" id="UP000292781">
    <property type="component" value="Unassembled WGS sequence"/>
</dbReference>
<dbReference type="GO" id="GO:0005737">
    <property type="term" value="C:cytoplasm"/>
    <property type="evidence" value="ECO:0007669"/>
    <property type="project" value="UniProtKB-SubCell"/>
</dbReference>
<dbReference type="GO" id="GO:0062192">
    <property type="term" value="F:L-rhamnose mutarotase activity"/>
    <property type="evidence" value="ECO:0007669"/>
    <property type="project" value="UniProtKB-UniRule"/>
</dbReference>
<evidence type="ECO:0000313" key="7">
    <source>
        <dbReference type="EMBL" id="TBW41382.1"/>
    </source>
</evidence>
<keyword evidence="8" id="KW-1185">Reference proteome</keyword>
<dbReference type="AlphaFoldDB" id="A0A4Q9VY07"/>
<feature type="binding site" evidence="5">
    <location>
        <begin position="76"/>
        <end position="77"/>
    </location>
    <ligand>
        <name>substrate</name>
    </ligand>
</feature>
<gene>
    <name evidence="5 7" type="primary">rhaM</name>
    <name evidence="7" type="ORF">EYW49_01255</name>
</gene>
<evidence type="ECO:0000256" key="4">
    <source>
        <dbReference type="ARBA" id="ARBA00023308"/>
    </source>
</evidence>
<dbReference type="EC" id="5.1.3.32" evidence="5 6"/>
<feature type="binding site" evidence="5">
    <location>
        <position position="41"/>
    </location>
    <ligand>
        <name>substrate</name>
    </ligand>
</feature>
<comment type="subcellular location">
    <subcellularLocation>
        <location evidence="5">Cytoplasm</location>
    </subcellularLocation>
</comment>
<dbReference type="InterPro" id="IPR013448">
    <property type="entry name" value="L-rhamnose_mutarotase"/>
</dbReference>
<feature type="binding site" evidence="5">
    <location>
        <position position="18"/>
    </location>
    <ligand>
        <name>substrate</name>
    </ligand>
</feature>